<dbReference type="Gene3D" id="1.20.58.160">
    <property type="match status" value="1"/>
</dbReference>
<dbReference type="AlphaFoldDB" id="W8C6R0"/>
<gene>
    <name evidence="12" type="primary">GGA1</name>
</gene>
<evidence type="ECO:0000256" key="4">
    <source>
        <dbReference type="ARBA" id="ARBA00022448"/>
    </source>
</evidence>
<dbReference type="Pfam" id="PF03127">
    <property type="entry name" value="GAT"/>
    <property type="match status" value="1"/>
</dbReference>
<sequence>MTTNESIMEEMLDRATNPIRESVDELSSQMFCMVVRSNPQLVDRSQEMIMLKVRSNNVTESTRAITLLEECMNKCGTEFQDEASKFRFLNQLIRLVSKKYQGAQTPAPIKKRIMECLLLWTTEHPQKVKIREVYEMLCKEGGVEHVVAPSVESKRESVLGIDEEMLAKLINSKDPENYKRANLLIQNRVKQEARRRDLIIQHKNILQEVSNTVCLLDEMLNIYETEGNKNDEESESMNVIRELYQACKKHKPIMERLPELMENIDESLIVEAVENNEALQNVIKRYKCLVGTPTKKTTREIGFDQSNINKSQRNEEENVGSTNIDLLSDLLGSETRIGVVSPATDTTSSSIVDADILGATRNSVATREISSSTNPLDDLHEIFAEATKNINMSENVKRANEIFSNSILEPISTLPTPLSGTKADGSITPKEADMVADKYTFRKMPTIDKLSEDLFQESLRDLERVYSFKKGPEKHTLNDLAEEKIKDNIISCTQSKTQPSDKISEKFCNQQMDDDNILKKVSDKEEDDLILPIKNDENTGIEAIISEVPEIHIKKISEPKSETPQTTSLAEIEVDLDKVDPEEGERVLWDDDDIKVMLSFTKDRPRKEVSVIVISVHNKSKLPVHNFRFDASVHKPCKVRLLSPTAASMAPHKPFRPAIPINQVMLLLNPTGRPTDITCFLGYNLGDDPDPIKESNVAKDIPYVE</sequence>
<dbReference type="Pfam" id="PF00790">
    <property type="entry name" value="VHS"/>
    <property type="match status" value="1"/>
</dbReference>
<dbReference type="InterPro" id="IPR008152">
    <property type="entry name" value="Clathrin_a/b/g-adaptin_app_Ig"/>
</dbReference>
<dbReference type="CTD" id="31902"/>
<dbReference type="InterPro" id="IPR027422">
    <property type="entry name" value="GGA1-3"/>
</dbReference>
<dbReference type="InterPro" id="IPR013041">
    <property type="entry name" value="Clathrin_app_Ig-like_sf"/>
</dbReference>
<dbReference type="PANTHER" id="PTHR45905">
    <property type="entry name" value="GOLGI-LOCALIZED, GAMMA-ADAPTIN EAR CONTAINING, ARF BINDING PROTEIN"/>
    <property type="match status" value="1"/>
</dbReference>
<dbReference type="PROSITE" id="PS50180">
    <property type="entry name" value="GAE"/>
    <property type="match status" value="1"/>
</dbReference>
<dbReference type="KEGG" id="ccat:101448541"/>
<dbReference type="OrthoDB" id="447025at2759"/>
<dbReference type="InterPro" id="IPR008153">
    <property type="entry name" value="GAE_dom"/>
</dbReference>
<name>W8C6R0_CERCA</name>
<evidence type="ECO:0000256" key="7">
    <source>
        <dbReference type="ARBA" id="ARBA00022927"/>
    </source>
</evidence>
<keyword evidence="7" id="KW-0653">Protein transport</keyword>
<dbReference type="GO" id="GO:0031901">
    <property type="term" value="C:early endosome membrane"/>
    <property type="evidence" value="ECO:0007669"/>
    <property type="project" value="UniProtKB-SubCell"/>
</dbReference>
<dbReference type="InterPro" id="IPR038425">
    <property type="entry name" value="GAT_sf"/>
</dbReference>
<dbReference type="InterPro" id="IPR004152">
    <property type="entry name" value="GAT_dom"/>
</dbReference>
<evidence type="ECO:0000256" key="3">
    <source>
        <dbReference type="ARBA" id="ARBA00008099"/>
    </source>
</evidence>
<dbReference type="SMART" id="SM00809">
    <property type="entry name" value="Alpha_adaptinC2"/>
    <property type="match status" value="1"/>
</dbReference>
<dbReference type="PROSITE" id="PS50909">
    <property type="entry name" value="GAT"/>
    <property type="match status" value="1"/>
</dbReference>
<accession>W8C6R0</accession>
<evidence type="ECO:0000256" key="1">
    <source>
        <dbReference type="ARBA" id="ARBA00004150"/>
    </source>
</evidence>
<dbReference type="Gene3D" id="1.25.40.90">
    <property type="match status" value="1"/>
</dbReference>
<dbReference type="PROSITE" id="PS50179">
    <property type="entry name" value="VHS"/>
    <property type="match status" value="1"/>
</dbReference>
<feature type="domain" description="GAT" evidence="11">
    <location>
        <begin position="159"/>
        <end position="291"/>
    </location>
</feature>
<comment type="subcellular location">
    <subcellularLocation>
        <location evidence="2">Early endosome membrane</location>
        <topology evidence="2">Peripheral membrane protein</topology>
    </subcellularLocation>
    <subcellularLocation>
        <location evidence="1">Golgi apparatus</location>
        <location evidence="1">trans-Golgi network membrane</location>
        <topology evidence="1">Peripheral membrane protein</topology>
    </subcellularLocation>
</comment>
<protein>
    <submittedName>
        <fullName evidence="12">ADP-ribosylation factor-binding protein GGA1</fullName>
    </submittedName>
</protein>
<dbReference type="SUPFAM" id="SSF49348">
    <property type="entry name" value="Clathrin adaptor appendage domain"/>
    <property type="match status" value="1"/>
</dbReference>
<evidence type="ECO:0000259" key="9">
    <source>
        <dbReference type="PROSITE" id="PS50179"/>
    </source>
</evidence>
<dbReference type="Gene3D" id="1.20.5.170">
    <property type="match status" value="1"/>
</dbReference>
<dbReference type="Pfam" id="PF02883">
    <property type="entry name" value="Alpha_adaptinC2"/>
    <property type="match status" value="1"/>
</dbReference>
<keyword evidence="6" id="KW-0832">Ubl conjugation</keyword>
<dbReference type="SUPFAM" id="SSF89009">
    <property type="entry name" value="GAT-like domain"/>
    <property type="match status" value="1"/>
</dbReference>
<dbReference type="GO" id="GO:0006886">
    <property type="term" value="P:intracellular protein transport"/>
    <property type="evidence" value="ECO:0007669"/>
    <property type="project" value="InterPro"/>
</dbReference>
<evidence type="ECO:0000259" key="11">
    <source>
        <dbReference type="PROSITE" id="PS50909"/>
    </source>
</evidence>
<dbReference type="GO" id="GO:0034394">
    <property type="term" value="P:protein localization to cell surface"/>
    <property type="evidence" value="ECO:0007669"/>
    <property type="project" value="TreeGrafter"/>
</dbReference>
<dbReference type="SMART" id="SM00288">
    <property type="entry name" value="VHS"/>
    <property type="match status" value="1"/>
</dbReference>
<dbReference type="InterPro" id="IPR008942">
    <property type="entry name" value="ENTH_VHS"/>
</dbReference>
<proteinExistence type="evidence at transcript level"/>
<dbReference type="GO" id="GO:0031267">
    <property type="term" value="F:small GTPase binding"/>
    <property type="evidence" value="ECO:0007669"/>
    <property type="project" value="InterPro"/>
</dbReference>
<keyword evidence="8" id="KW-0333">Golgi apparatus</keyword>
<keyword evidence="5" id="KW-0967">Endosome</keyword>
<dbReference type="EMBL" id="GAMC01000977">
    <property type="protein sequence ID" value="JAC05579.1"/>
    <property type="molecule type" value="mRNA"/>
</dbReference>
<evidence type="ECO:0000313" key="12">
    <source>
        <dbReference type="EMBL" id="JAC05579.1"/>
    </source>
</evidence>
<comment type="similarity">
    <text evidence="3">Belongs to the GGA protein family.</text>
</comment>
<dbReference type="GO" id="GO:0005802">
    <property type="term" value="C:trans-Golgi network"/>
    <property type="evidence" value="ECO:0007669"/>
    <property type="project" value="InterPro"/>
</dbReference>
<evidence type="ECO:0000256" key="2">
    <source>
        <dbReference type="ARBA" id="ARBA00004220"/>
    </source>
</evidence>
<evidence type="ECO:0000259" key="10">
    <source>
        <dbReference type="PROSITE" id="PS50180"/>
    </source>
</evidence>
<dbReference type="GO" id="GO:0043130">
    <property type="term" value="F:ubiquitin binding"/>
    <property type="evidence" value="ECO:0007669"/>
    <property type="project" value="InterPro"/>
</dbReference>
<dbReference type="Gene3D" id="2.60.40.1230">
    <property type="match status" value="1"/>
</dbReference>
<organism evidence="12">
    <name type="scientific">Ceratitis capitata</name>
    <name type="common">Mediterranean fruit fly</name>
    <name type="synonym">Tephritis capitata</name>
    <dbReference type="NCBI Taxonomy" id="7213"/>
    <lineage>
        <taxon>Eukaryota</taxon>
        <taxon>Metazoa</taxon>
        <taxon>Ecdysozoa</taxon>
        <taxon>Arthropoda</taxon>
        <taxon>Hexapoda</taxon>
        <taxon>Insecta</taxon>
        <taxon>Pterygota</taxon>
        <taxon>Neoptera</taxon>
        <taxon>Endopterygota</taxon>
        <taxon>Diptera</taxon>
        <taxon>Brachycera</taxon>
        <taxon>Muscomorpha</taxon>
        <taxon>Tephritoidea</taxon>
        <taxon>Tephritidae</taxon>
        <taxon>Ceratitis</taxon>
        <taxon>Ceratitis</taxon>
    </lineage>
</organism>
<keyword evidence="4" id="KW-0813">Transport</keyword>
<reference evidence="12" key="1">
    <citation type="submission" date="2013-07" db="EMBL/GenBank/DDBJ databases">
        <authorList>
            <person name="Geib S."/>
        </authorList>
    </citation>
    <scope>NUCLEOTIDE SEQUENCE</scope>
</reference>
<dbReference type="GeneID" id="101448541"/>
<feature type="domain" description="VHS" evidence="9">
    <location>
        <begin position="15"/>
        <end position="141"/>
    </location>
</feature>
<evidence type="ECO:0000256" key="5">
    <source>
        <dbReference type="ARBA" id="ARBA00022753"/>
    </source>
</evidence>
<dbReference type="GO" id="GO:0006893">
    <property type="term" value="P:Golgi to plasma membrane transport"/>
    <property type="evidence" value="ECO:0007669"/>
    <property type="project" value="TreeGrafter"/>
</dbReference>
<dbReference type="GO" id="GO:0035091">
    <property type="term" value="F:phosphatidylinositol binding"/>
    <property type="evidence" value="ECO:0007669"/>
    <property type="project" value="InterPro"/>
</dbReference>
<reference evidence="12" key="2">
    <citation type="journal article" date="2014" name="BMC Genomics">
        <title>A genomic perspective to assessing quality of mass-reared SIT flies used in Mediterranean fruit fly (Ceratitis capitata) eradication in California.</title>
        <authorList>
            <person name="Calla B."/>
            <person name="Hall B."/>
            <person name="Hou S."/>
            <person name="Geib S.M."/>
        </authorList>
    </citation>
    <scope>NUCLEOTIDE SEQUENCE</scope>
</reference>
<evidence type="ECO:0000256" key="6">
    <source>
        <dbReference type="ARBA" id="ARBA00022843"/>
    </source>
</evidence>
<feature type="domain" description="GAE" evidence="10">
    <location>
        <begin position="581"/>
        <end position="702"/>
    </location>
</feature>
<evidence type="ECO:0000256" key="8">
    <source>
        <dbReference type="ARBA" id="ARBA00023034"/>
    </source>
</evidence>
<dbReference type="PANTHER" id="PTHR45905:SF1">
    <property type="entry name" value="GOLGI-LOCALIZED, GAMMA-ADAPTIN EAR CONTAINING, ARF BINDING PROTEIN"/>
    <property type="match status" value="1"/>
</dbReference>
<dbReference type="SUPFAM" id="SSF48464">
    <property type="entry name" value="ENTH/VHS domain"/>
    <property type="match status" value="1"/>
</dbReference>
<dbReference type="InterPro" id="IPR002014">
    <property type="entry name" value="VHS_dom"/>
</dbReference>